<evidence type="ECO:0000313" key="16">
    <source>
        <dbReference type="EMBL" id="AKA68331.1"/>
    </source>
</evidence>
<sequence>MVEVRVPATSANMGPGFDCLGIAVNMYNKFIVEEIEEGLIFEGCDDKFKNEDNLIYRAMKRCFEKIGYNPKGLKIKIESEIPVSRGLGSSAACVIGGVVCANELAGRILDNQQLLDLAVEVEGHPDNINPAFCGGMTVSISEGEEVVYNKVNIKEGIKFCALIPNFTLSTEKARAVLPKNVDYKEGIYNIGRTALLISALNNGDFHLLKFACKDKLHQDYRAQLIENFYSVKEQCEKLNCLGVFLSGAGPTIMVMLKEEDNDFSKNIQKFLNNLQDRWTVKELKIENQGVIVNREAELTKCS</sequence>
<reference evidence="16 17" key="1">
    <citation type="journal article" date="2015" name="J. Biotechnol.">
        <title>Complete genome sequence of a malodorant-producing acetogen, Clostridium scatologenes ATCC 25775(T).</title>
        <authorList>
            <person name="Zhu Z."/>
            <person name="Guo T."/>
            <person name="Zheng H."/>
            <person name="Song T."/>
            <person name="Ouyang P."/>
            <person name="Xie J."/>
        </authorList>
    </citation>
    <scope>NUCLEOTIDE SEQUENCE [LARGE SCALE GENOMIC DNA]</scope>
    <source>
        <strain evidence="16 17">ATCC 25775</strain>
    </source>
</reference>
<keyword evidence="6 13" id="KW-0808">Transferase</keyword>
<dbReference type="Proteomes" id="UP000033115">
    <property type="component" value="Chromosome"/>
</dbReference>
<dbReference type="InterPro" id="IPR006203">
    <property type="entry name" value="GHMP_knse_ATP-bd_CS"/>
</dbReference>
<dbReference type="PANTHER" id="PTHR20861:SF1">
    <property type="entry name" value="HOMOSERINE KINASE"/>
    <property type="match status" value="1"/>
</dbReference>
<keyword evidence="9 13" id="KW-0418">Kinase</keyword>
<feature type="binding site" evidence="13">
    <location>
        <begin position="82"/>
        <end position="92"/>
    </location>
    <ligand>
        <name>ATP</name>
        <dbReference type="ChEBI" id="CHEBI:30616"/>
    </ligand>
</feature>
<dbReference type="GO" id="GO:0004413">
    <property type="term" value="F:homoserine kinase activity"/>
    <property type="evidence" value="ECO:0007669"/>
    <property type="project" value="UniProtKB-UniRule"/>
</dbReference>
<evidence type="ECO:0000256" key="3">
    <source>
        <dbReference type="ARBA" id="ARBA00012078"/>
    </source>
</evidence>
<keyword evidence="5 13" id="KW-0028">Amino-acid biosynthesis</keyword>
<dbReference type="InterPro" id="IPR006204">
    <property type="entry name" value="GHMP_kinase_N_dom"/>
</dbReference>
<evidence type="ECO:0000259" key="14">
    <source>
        <dbReference type="Pfam" id="PF00288"/>
    </source>
</evidence>
<dbReference type="STRING" id="1548.CSCA_1206"/>
<dbReference type="HAMAP" id="MF_00384">
    <property type="entry name" value="Homoser_kinase"/>
    <property type="match status" value="1"/>
</dbReference>
<name>A0A0E3GQC5_CLOSL</name>
<dbReference type="HOGENOM" id="CLU_041243_0_2_9"/>
<protein>
    <recommendedName>
        <fullName evidence="4 13">Homoserine kinase</fullName>
        <shortName evidence="13">HK</shortName>
        <shortName evidence="13">HSK</shortName>
        <ecNumber evidence="3 13">2.7.1.39</ecNumber>
    </recommendedName>
</protein>
<dbReference type="Gene3D" id="3.30.230.10">
    <property type="match status" value="1"/>
</dbReference>
<dbReference type="GO" id="GO:0009088">
    <property type="term" value="P:threonine biosynthetic process"/>
    <property type="evidence" value="ECO:0007669"/>
    <property type="project" value="UniProtKB-UniRule"/>
</dbReference>
<evidence type="ECO:0000313" key="17">
    <source>
        <dbReference type="Proteomes" id="UP000033115"/>
    </source>
</evidence>
<dbReference type="Gene3D" id="3.30.70.890">
    <property type="entry name" value="GHMP kinase, C-terminal domain"/>
    <property type="match status" value="1"/>
</dbReference>
<dbReference type="NCBIfam" id="TIGR00191">
    <property type="entry name" value="thrB"/>
    <property type="match status" value="1"/>
</dbReference>
<gene>
    <name evidence="13" type="primary">thrB</name>
    <name evidence="16" type="ORF">CSCA_1206</name>
</gene>
<evidence type="ECO:0000256" key="12">
    <source>
        <dbReference type="ARBA" id="ARBA00049954"/>
    </source>
</evidence>
<dbReference type="SUPFAM" id="SSF54211">
    <property type="entry name" value="Ribosomal protein S5 domain 2-like"/>
    <property type="match status" value="1"/>
</dbReference>
<dbReference type="InterPro" id="IPR036554">
    <property type="entry name" value="GHMP_kinase_C_sf"/>
</dbReference>
<evidence type="ECO:0000256" key="11">
    <source>
        <dbReference type="ARBA" id="ARBA00049375"/>
    </source>
</evidence>
<comment type="pathway">
    <text evidence="1 13">Amino-acid biosynthesis; L-threonine biosynthesis; L-threonine from L-aspartate: step 4/5.</text>
</comment>
<dbReference type="AlphaFoldDB" id="A0A0E3GQC5"/>
<evidence type="ECO:0000259" key="15">
    <source>
        <dbReference type="Pfam" id="PF08544"/>
    </source>
</evidence>
<feature type="domain" description="GHMP kinase N-terminal" evidence="14">
    <location>
        <begin position="53"/>
        <end position="135"/>
    </location>
</feature>
<keyword evidence="7 13" id="KW-0791">Threonine biosynthesis</keyword>
<dbReference type="PROSITE" id="PS00627">
    <property type="entry name" value="GHMP_KINASES_ATP"/>
    <property type="match status" value="1"/>
</dbReference>
<comment type="catalytic activity">
    <reaction evidence="11 13">
        <text>L-homoserine + ATP = O-phospho-L-homoserine + ADP + H(+)</text>
        <dbReference type="Rhea" id="RHEA:13985"/>
        <dbReference type="ChEBI" id="CHEBI:15378"/>
        <dbReference type="ChEBI" id="CHEBI:30616"/>
        <dbReference type="ChEBI" id="CHEBI:57476"/>
        <dbReference type="ChEBI" id="CHEBI:57590"/>
        <dbReference type="ChEBI" id="CHEBI:456216"/>
        <dbReference type="EC" id="2.7.1.39"/>
    </reaction>
</comment>
<evidence type="ECO:0000256" key="9">
    <source>
        <dbReference type="ARBA" id="ARBA00022777"/>
    </source>
</evidence>
<evidence type="ECO:0000256" key="2">
    <source>
        <dbReference type="ARBA" id="ARBA00007370"/>
    </source>
</evidence>
<dbReference type="KEGG" id="csq:CSCA_1206"/>
<evidence type="ECO:0000256" key="8">
    <source>
        <dbReference type="ARBA" id="ARBA00022741"/>
    </source>
</evidence>
<dbReference type="EC" id="2.7.1.39" evidence="3 13"/>
<keyword evidence="8 13" id="KW-0547">Nucleotide-binding</keyword>
<dbReference type="NCBIfam" id="NF002288">
    <property type="entry name" value="PRK01212.1-4"/>
    <property type="match status" value="1"/>
</dbReference>
<evidence type="ECO:0000256" key="10">
    <source>
        <dbReference type="ARBA" id="ARBA00022840"/>
    </source>
</evidence>
<dbReference type="InterPro" id="IPR013750">
    <property type="entry name" value="GHMP_kinase_C_dom"/>
</dbReference>
<organism evidence="16 17">
    <name type="scientific">Clostridium scatologenes</name>
    <dbReference type="NCBI Taxonomy" id="1548"/>
    <lineage>
        <taxon>Bacteria</taxon>
        <taxon>Bacillati</taxon>
        <taxon>Bacillota</taxon>
        <taxon>Clostridia</taxon>
        <taxon>Eubacteriales</taxon>
        <taxon>Clostridiaceae</taxon>
        <taxon>Clostridium</taxon>
    </lineage>
</organism>
<dbReference type="UniPathway" id="UPA00050">
    <property type="reaction ID" value="UER00064"/>
</dbReference>
<dbReference type="PRINTS" id="PR00958">
    <property type="entry name" value="HOMSERKINASE"/>
</dbReference>
<evidence type="ECO:0000256" key="4">
    <source>
        <dbReference type="ARBA" id="ARBA00017858"/>
    </source>
</evidence>
<keyword evidence="10 13" id="KW-0067">ATP-binding</keyword>
<feature type="domain" description="GHMP kinase C-terminal" evidence="15">
    <location>
        <begin position="197"/>
        <end position="261"/>
    </location>
</feature>
<evidence type="ECO:0000256" key="1">
    <source>
        <dbReference type="ARBA" id="ARBA00005015"/>
    </source>
</evidence>
<keyword evidence="13" id="KW-0963">Cytoplasm</keyword>
<evidence type="ECO:0000256" key="7">
    <source>
        <dbReference type="ARBA" id="ARBA00022697"/>
    </source>
</evidence>
<comment type="similarity">
    <text evidence="2 13">Belongs to the GHMP kinase family. Homoserine kinase subfamily.</text>
</comment>
<dbReference type="EMBL" id="CP009933">
    <property type="protein sequence ID" value="AKA68331.1"/>
    <property type="molecule type" value="Genomic_DNA"/>
</dbReference>
<dbReference type="Pfam" id="PF00288">
    <property type="entry name" value="GHMP_kinases_N"/>
    <property type="match status" value="1"/>
</dbReference>
<dbReference type="InterPro" id="IPR014721">
    <property type="entry name" value="Ribsml_uS5_D2-typ_fold_subgr"/>
</dbReference>
<proteinExistence type="inferred from homology"/>
<dbReference type="InterPro" id="IPR000870">
    <property type="entry name" value="Homoserine_kinase"/>
</dbReference>
<dbReference type="GO" id="GO:0005524">
    <property type="term" value="F:ATP binding"/>
    <property type="evidence" value="ECO:0007669"/>
    <property type="project" value="UniProtKB-UniRule"/>
</dbReference>
<dbReference type="GO" id="GO:0005737">
    <property type="term" value="C:cytoplasm"/>
    <property type="evidence" value="ECO:0007669"/>
    <property type="project" value="UniProtKB-SubCell"/>
</dbReference>
<dbReference type="PIRSF" id="PIRSF000676">
    <property type="entry name" value="Homoser_kin"/>
    <property type="match status" value="1"/>
</dbReference>
<dbReference type="Pfam" id="PF08544">
    <property type="entry name" value="GHMP_kinases_C"/>
    <property type="match status" value="1"/>
</dbReference>
<evidence type="ECO:0000256" key="6">
    <source>
        <dbReference type="ARBA" id="ARBA00022679"/>
    </source>
</evidence>
<comment type="function">
    <text evidence="12 13">Catalyzes the ATP-dependent phosphorylation of L-homoserine to L-homoserine phosphate.</text>
</comment>
<evidence type="ECO:0000256" key="13">
    <source>
        <dbReference type="HAMAP-Rule" id="MF_00384"/>
    </source>
</evidence>
<keyword evidence="17" id="KW-1185">Reference proteome</keyword>
<dbReference type="RefSeq" id="WP_029162072.1">
    <property type="nucleotide sequence ID" value="NZ_CP009933.1"/>
</dbReference>
<dbReference type="InterPro" id="IPR020568">
    <property type="entry name" value="Ribosomal_Su5_D2-typ_SF"/>
</dbReference>
<dbReference type="SUPFAM" id="SSF55060">
    <property type="entry name" value="GHMP Kinase, C-terminal domain"/>
    <property type="match status" value="1"/>
</dbReference>
<comment type="subcellular location">
    <subcellularLocation>
        <location evidence="13">Cytoplasm</location>
    </subcellularLocation>
</comment>
<dbReference type="PANTHER" id="PTHR20861">
    <property type="entry name" value="HOMOSERINE/4-DIPHOSPHOCYTIDYL-2-C-METHYL-D-ERYTHRITOL KINASE"/>
    <property type="match status" value="1"/>
</dbReference>
<accession>A0A0E3GQC5</accession>
<evidence type="ECO:0000256" key="5">
    <source>
        <dbReference type="ARBA" id="ARBA00022605"/>
    </source>
</evidence>